<feature type="domain" description="Large ribosomal subunit protein uL6 alpha-beta" evidence="6">
    <location>
        <begin position="94"/>
        <end position="162"/>
    </location>
</feature>
<keyword evidence="8" id="KW-1185">Reference proteome</keyword>
<evidence type="ECO:0000256" key="4">
    <source>
        <dbReference type="RuleBase" id="RU003869"/>
    </source>
</evidence>
<dbReference type="InterPro" id="IPR000702">
    <property type="entry name" value="Ribosomal_uL6-like"/>
</dbReference>
<evidence type="ECO:0000256" key="5">
    <source>
        <dbReference type="RuleBase" id="RU003870"/>
    </source>
</evidence>
<dbReference type="OrthoDB" id="9805007at2"/>
<comment type="function">
    <text evidence="5">This protein binds to the 23S rRNA, and is important in its secondary structure. It is located near the subunit interface in the base of the L7/L12 stalk, and near the tRNA binding site of the peptidyltransferase center.</text>
</comment>
<evidence type="ECO:0000256" key="1">
    <source>
        <dbReference type="ARBA" id="ARBA00022980"/>
    </source>
</evidence>
<dbReference type="Proteomes" id="UP000325155">
    <property type="component" value="Chromosome"/>
</dbReference>
<dbReference type="InterPro" id="IPR036789">
    <property type="entry name" value="Ribosomal_uL6-like_a/b-dom_sf"/>
</dbReference>
<keyword evidence="5" id="KW-0694">RNA-binding</keyword>
<keyword evidence="1 4" id="KW-0689">Ribosomal protein</keyword>
<dbReference type="InterPro" id="IPR020040">
    <property type="entry name" value="Ribosomal_uL6_a/b-dom"/>
</dbReference>
<accession>A0A5C0UG40</accession>
<dbReference type="InterPro" id="IPR019906">
    <property type="entry name" value="Ribosomal_uL6_bac-type"/>
</dbReference>
<keyword evidence="2 4" id="KW-0687">Ribonucleoprotein</keyword>
<dbReference type="GO" id="GO:0019843">
    <property type="term" value="F:rRNA binding"/>
    <property type="evidence" value="ECO:0007669"/>
    <property type="project" value="UniProtKB-KW"/>
</dbReference>
<dbReference type="Gene3D" id="3.90.930.12">
    <property type="entry name" value="Ribosomal protein L6, alpha-beta domain"/>
    <property type="match status" value="2"/>
</dbReference>
<dbReference type="GO" id="GO:0003735">
    <property type="term" value="F:structural constituent of ribosome"/>
    <property type="evidence" value="ECO:0007669"/>
    <property type="project" value="InterPro"/>
</dbReference>
<dbReference type="GO" id="GO:1990904">
    <property type="term" value="C:ribonucleoprotein complex"/>
    <property type="evidence" value="ECO:0007669"/>
    <property type="project" value="UniProtKB-KW"/>
</dbReference>
<evidence type="ECO:0000256" key="3">
    <source>
        <dbReference type="ARBA" id="ARBA00035454"/>
    </source>
</evidence>
<keyword evidence="5" id="KW-0699">rRNA-binding</keyword>
<sequence length="178" mass="19481">MSRLARNPIMFSDKISCNFNDNMLVVKGPKGERELNIPSFLNLNLDNNSIMLSMNGGNDKKNKNFPMLGTIRAIIVSAIKGVTDGFKVTLTLSGTGYKSSIEGSTLKLLLGYSHPIVVDIPSYIKVTCVKPVIIDIEGIDAQKVKQFASEVASHRKPIAYKGGEILGLKSRIKKEGKR</sequence>
<dbReference type="PIRSF" id="PIRSF002162">
    <property type="entry name" value="Ribosomal_L6"/>
    <property type="match status" value="1"/>
</dbReference>
<comment type="similarity">
    <text evidence="4">Belongs to the universal ribosomal protein uL6 family.</text>
</comment>
<evidence type="ECO:0000313" key="7">
    <source>
        <dbReference type="EMBL" id="QEK38232.1"/>
    </source>
</evidence>
<dbReference type="GO" id="GO:0005840">
    <property type="term" value="C:ribosome"/>
    <property type="evidence" value="ECO:0007669"/>
    <property type="project" value="UniProtKB-KW"/>
</dbReference>
<dbReference type="EMBL" id="CP043315">
    <property type="protein sequence ID" value="QEK38232.1"/>
    <property type="molecule type" value="Genomic_DNA"/>
</dbReference>
<evidence type="ECO:0000313" key="8">
    <source>
        <dbReference type="Proteomes" id="UP000325155"/>
    </source>
</evidence>
<dbReference type="GO" id="GO:0006412">
    <property type="term" value="P:translation"/>
    <property type="evidence" value="ECO:0007669"/>
    <property type="project" value="InterPro"/>
</dbReference>
<dbReference type="AlphaFoldDB" id="A0A5C0UG40"/>
<protein>
    <recommendedName>
        <fullName evidence="3 5">50S ribosomal protein L6</fullName>
    </recommendedName>
</protein>
<dbReference type="Pfam" id="PF00347">
    <property type="entry name" value="Ribosomal_L6"/>
    <property type="match status" value="2"/>
</dbReference>
<reference evidence="7 8" key="1">
    <citation type="submission" date="2019-08" db="EMBL/GenBank/DDBJ databases">
        <title>Highly reduced genomes of protist endosymbionts show evolutionary convergence.</title>
        <authorList>
            <person name="George E."/>
            <person name="Husnik F."/>
            <person name="Tashyreva D."/>
            <person name="Prokopchuk G."/>
            <person name="Horak A."/>
            <person name="Kwong W.K."/>
            <person name="Lukes J."/>
            <person name="Keeling P.J."/>
        </authorList>
    </citation>
    <scope>NUCLEOTIDE SEQUENCE [LARGE SCALE GENOMIC DNA]</scope>
    <source>
        <strain evidence="7">1605</strain>
    </source>
</reference>
<evidence type="ECO:0000259" key="6">
    <source>
        <dbReference type="Pfam" id="PF00347"/>
    </source>
</evidence>
<organism evidence="7 8">
    <name type="scientific">Candidatus Cytomitobacter indipagum</name>
    <dbReference type="NCBI Taxonomy" id="2601575"/>
    <lineage>
        <taxon>Bacteria</taxon>
        <taxon>Pseudomonadati</taxon>
        <taxon>Pseudomonadota</taxon>
        <taxon>Alphaproteobacteria</taxon>
        <taxon>Holosporales</taxon>
        <taxon>Holosporaceae</taxon>
        <taxon>Candidatus Cytomitobacter</taxon>
    </lineage>
</organism>
<dbReference type="SUPFAM" id="SSF56053">
    <property type="entry name" value="Ribosomal protein L6"/>
    <property type="match status" value="2"/>
</dbReference>
<dbReference type="KEGG" id="cip:FZC35_02550"/>
<dbReference type="PANTHER" id="PTHR11655:SF14">
    <property type="entry name" value="LARGE RIBOSOMAL SUBUNIT PROTEIN UL6M"/>
    <property type="match status" value="1"/>
</dbReference>
<proteinExistence type="inferred from homology"/>
<dbReference type="PANTHER" id="PTHR11655">
    <property type="entry name" value="60S/50S RIBOSOMAL PROTEIN L6/L9"/>
    <property type="match status" value="1"/>
</dbReference>
<evidence type="ECO:0000256" key="2">
    <source>
        <dbReference type="ARBA" id="ARBA00023274"/>
    </source>
</evidence>
<name>A0A5C0UG40_9PROT</name>
<dbReference type="PRINTS" id="PR00059">
    <property type="entry name" value="RIBOSOMALL6"/>
</dbReference>
<gene>
    <name evidence="7" type="ORF">FZC35_02550</name>
</gene>
<feature type="domain" description="Large ribosomal subunit protein uL6 alpha-beta" evidence="6">
    <location>
        <begin position="19"/>
        <end position="85"/>
    </location>
</feature>
<dbReference type="RefSeq" id="WP_148981079.1">
    <property type="nucleotide sequence ID" value="NZ_CP043315.1"/>
</dbReference>